<keyword evidence="2" id="KW-1185">Reference proteome</keyword>
<name>A0ACB0ZXU9_MELEN</name>
<comment type="caution">
    <text evidence="1">The sequence shown here is derived from an EMBL/GenBank/DDBJ whole genome shotgun (WGS) entry which is preliminary data.</text>
</comment>
<organism evidence="1 2">
    <name type="scientific">Meloidogyne enterolobii</name>
    <name type="common">Root-knot nematode worm</name>
    <name type="synonym">Meloidogyne mayaguensis</name>
    <dbReference type="NCBI Taxonomy" id="390850"/>
    <lineage>
        <taxon>Eukaryota</taxon>
        <taxon>Metazoa</taxon>
        <taxon>Ecdysozoa</taxon>
        <taxon>Nematoda</taxon>
        <taxon>Chromadorea</taxon>
        <taxon>Rhabditida</taxon>
        <taxon>Tylenchina</taxon>
        <taxon>Tylenchomorpha</taxon>
        <taxon>Tylenchoidea</taxon>
        <taxon>Meloidogynidae</taxon>
        <taxon>Meloidogyninae</taxon>
        <taxon>Meloidogyne</taxon>
    </lineage>
</organism>
<proteinExistence type="predicted"/>
<sequence length="487" mass="55846">MYLVMKSTSQKFVKPEESLTPISTKKRYSTSVETKRLSKNTKNVLKNEKTNETISIPPMRDLDVLEKNTVDPDTKPFYHGNPFVEKHRGVMHLHKENLESSEHPPINNCCMLVMMDIPAFFTCRELVSFVRPSSTHILLMKIVRDETANKYMVTIKFKTPESATKFYEQYNGLEFNSIEPEKCSLRFEGDGSTTFTGLHVDPAYGETRTCSVCLERMEEGNNINHSFHAKCISQWADTTCPICRYTQTPEIVPDQKCFDCGRTSDLWMCLICGNIGCGRYASAHAYKHYETTSHIFTLQIGGKLVWDYAGDNYVHRLIESSTDGKPVEYEGVNNDSFEKEKEKISAINSLEAELKSTRNELTSTSAELVTLSNSKKQLDKKYLSSQTKCQTLQNELEEEKQMSKLLRIDKELLSRQLEEANQKRKIEVGALEEQIHDLLLHFETEAKIKEQIENGAVSKEELEQSNVEVKEDVTPKVLSKKSRRRKK</sequence>
<dbReference type="Proteomes" id="UP001497535">
    <property type="component" value="Unassembled WGS sequence"/>
</dbReference>
<protein>
    <submittedName>
        <fullName evidence="1">Uncharacterized protein</fullName>
    </submittedName>
</protein>
<accession>A0ACB0ZXU9</accession>
<evidence type="ECO:0000313" key="2">
    <source>
        <dbReference type="Proteomes" id="UP001497535"/>
    </source>
</evidence>
<gene>
    <name evidence="1" type="ORF">MENTE1834_LOCUS31371</name>
</gene>
<reference evidence="1" key="1">
    <citation type="submission" date="2023-11" db="EMBL/GenBank/DDBJ databases">
        <authorList>
            <person name="Poullet M."/>
        </authorList>
    </citation>
    <scope>NUCLEOTIDE SEQUENCE</scope>
    <source>
        <strain evidence="1">E1834</strain>
    </source>
</reference>
<dbReference type="EMBL" id="CAVMJV010000052">
    <property type="protein sequence ID" value="CAK5083991.1"/>
    <property type="molecule type" value="Genomic_DNA"/>
</dbReference>
<evidence type="ECO:0000313" key="1">
    <source>
        <dbReference type="EMBL" id="CAK5083991.1"/>
    </source>
</evidence>